<evidence type="ECO:0000256" key="10">
    <source>
        <dbReference type="ARBA" id="ARBA00022679"/>
    </source>
</evidence>
<dbReference type="GO" id="GO:0004577">
    <property type="term" value="F:N-acetylglucosaminyldiphosphodolichol N-acetylglucosaminyltransferase activity"/>
    <property type="evidence" value="ECO:0007669"/>
    <property type="project" value="UniProtKB-EC"/>
</dbReference>
<dbReference type="GO" id="GO:0061578">
    <property type="term" value="F:K63-linked deubiquitinase activity"/>
    <property type="evidence" value="ECO:0007669"/>
    <property type="project" value="TreeGrafter"/>
</dbReference>
<proteinExistence type="inferred from homology"/>
<dbReference type="Proteomes" id="UP000694620">
    <property type="component" value="Chromosome 12"/>
</dbReference>
<dbReference type="GeneTree" id="ENSGT00940000159922"/>
<keyword evidence="16" id="KW-0511">Multifunctional enzyme</keyword>
<feature type="compositionally biased region" description="Polar residues" evidence="23">
    <location>
        <begin position="422"/>
        <end position="435"/>
    </location>
</feature>
<keyword evidence="12" id="KW-0378">Hydrolase</keyword>
<evidence type="ECO:0000256" key="4">
    <source>
        <dbReference type="ARBA" id="ARBA00006962"/>
    </source>
</evidence>
<dbReference type="Pfam" id="PF02338">
    <property type="entry name" value="OTU"/>
    <property type="match status" value="1"/>
</dbReference>
<dbReference type="SUPFAM" id="SSF63748">
    <property type="entry name" value="Tudor/PWWP/MBT"/>
    <property type="match status" value="1"/>
</dbReference>
<comment type="catalytic activity">
    <reaction evidence="1">
        <text>Thiol-dependent hydrolysis of ester, thioester, amide, peptide and isopeptide bonds formed by the C-terminal Gly of ubiquitin (a 76-residue protein attached to proteins as an intracellular targeting signal).</text>
        <dbReference type="EC" id="3.4.19.12"/>
    </reaction>
</comment>
<feature type="compositionally biased region" description="Basic residues" evidence="23">
    <location>
        <begin position="442"/>
        <end position="454"/>
    </location>
</feature>
<dbReference type="AlphaFoldDB" id="A0A8C4T5U6"/>
<evidence type="ECO:0000256" key="13">
    <source>
        <dbReference type="ARBA" id="ARBA00022807"/>
    </source>
</evidence>
<evidence type="ECO:0000256" key="7">
    <source>
        <dbReference type="ARBA" id="ARBA00017468"/>
    </source>
</evidence>
<evidence type="ECO:0000256" key="20">
    <source>
        <dbReference type="ARBA" id="ARBA00065778"/>
    </source>
</evidence>
<feature type="domain" description="Tudor" evidence="24">
    <location>
        <begin position="292"/>
        <end position="352"/>
    </location>
</feature>
<dbReference type="Ensembl" id="ENSECRT00000028142.1">
    <property type="protein sequence ID" value="ENSECRP00000027567.1"/>
    <property type="gene ID" value="ENSECRG00000018665.1"/>
</dbReference>
<evidence type="ECO:0000256" key="19">
    <source>
        <dbReference type="ARBA" id="ARBA00062784"/>
    </source>
</evidence>
<evidence type="ECO:0000256" key="21">
    <source>
        <dbReference type="ARBA" id="ARBA00067535"/>
    </source>
</evidence>
<dbReference type="FunFam" id="3.90.70.80:FF:000015">
    <property type="entry name" value="Putative bifunctional UDP-N-acetylglucosamine transferase and deubiquitinase ALG13"/>
    <property type="match status" value="1"/>
</dbReference>
<dbReference type="PROSITE" id="PS50304">
    <property type="entry name" value="TUDOR"/>
    <property type="match status" value="1"/>
</dbReference>
<dbReference type="EC" id="2.4.1.141" evidence="5"/>
<dbReference type="GO" id="GO:0005789">
    <property type="term" value="C:endoplasmic reticulum membrane"/>
    <property type="evidence" value="ECO:0007669"/>
    <property type="project" value="UniProtKB-SubCell"/>
</dbReference>
<evidence type="ECO:0000256" key="8">
    <source>
        <dbReference type="ARBA" id="ARBA00022670"/>
    </source>
</evidence>
<keyword evidence="15" id="KW-0472">Membrane</keyword>
<name>A0A8C4T5U6_ERPCA</name>
<evidence type="ECO:0000313" key="27">
    <source>
        <dbReference type="Proteomes" id="UP000694620"/>
    </source>
</evidence>
<dbReference type="CDD" id="cd20447">
    <property type="entry name" value="Tudor_TDRD13"/>
    <property type="match status" value="1"/>
</dbReference>
<keyword evidence="10" id="KW-0808">Transferase</keyword>
<evidence type="ECO:0000256" key="17">
    <source>
        <dbReference type="ARBA" id="ARBA00052228"/>
    </source>
</evidence>
<dbReference type="GO" id="GO:0016579">
    <property type="term" value="P:protein deubiquitination"/>
    <property type="evidence" value="ECO:0007669"/>
    <property type="project" value="TreeGrafter"/>
</dbReference>
<evidence type="ECO:0000256" key="5">
    <source>
        <dbReference type="ARBA" id="ARBA00012614"/>
    </source>
</evidence>
<keyword evidence="14" id="KW-0256">Endoplasmic reticulum</keyword>
<dbReference type="PANTHER" id="PTHR12419:SF58">
    <property type="entry name" value="UBIQUITINYL HYDROLASE 1"/>
    <property type="match status" value="1"/>
</dbReference>
<evidence type="ECO:0000256" key="11">
    <source>
        <dbReference type="ARBA" id="ARBA00022786"/>
    </source>
</evidence>
<dbReference type="EC" id="3.4.19.12" evidence="6"/>
<comment type="subcellular location">
    <subcellularLocation>
        <location evidence="2">Endoplasmic reticulum membrane</location>
        <topology evidence="2">Peripheral membrane protein</topology>
    </subcellularLocation>
</comment>
<evidence type="ECO:0000256" key="15">
    <source>
        <dbReference type="ARBA" id="ARBA00023136"/>
    </source>
</evidence>
<keyword evidence="11" id="KW-0833">Ubl conjugation pathway</keyword>
<accession>A0A8C4T5U6</accession>
<evidence type="ECO:0000256" key="6">
    <source>
        <dbReference type="ARBA" id="ARBA00012759"/>
    </source>
</evidence>
<dbReference type="InterPro" id="IPR038765">
    <property type="entry name" value="Papain-like_cys_pep_sf"/>
</dbReference>
<dbReference type="InterPro" id="IPR002999">
    <property type="entry name" value="Tudor"/>
</dbReference>
<comment type="similarity">
    <text evidence="4">Belongs to the glycosyltransferase 28 family.</text>
</comment>
<evidence type="ECO:0000256" key="22">
    <source>
        <dbReference type="ARBA" id="ARBA00078276"/>
    </source>
</evidence>
<evidence type="ECO:0000256" key="18">
    <source>
        <dbReference type="ARBA" id="ARBA00057750"/>
    </source>
</evidence>
<evidence type="ECO:0000313" key="26">
    <source>
        <dbReference type="Ensembl" id="ENSECRP00000027567.1"/>
    </source>
</evidence>
<feature type="region of interest" description="Disordered" evidence="23">
    <location>
        <begin position="557"/>
        <end position="581"/>
    </location>
</feature>
<evidence type="ECO:0000256" key="2">
    <source>
        <dbReference type="ARBA" id="ARBA00004406"/>
    </source>
</evidence>
<comment type="subunit">
    <text evidence="20">Forms with ALG14 the active heterodimeric UDP-N-acetylglucosamine transferase complex.</text>
</comment>
<evidence type="ECO:0000256" key="1">
    <source>
        <dbReference type="ARBA" id="ARBA00000707"/>
    </source>
</evidence>
<evidence type="ECO:0000259" key="24">
    <source>
        <dbReference type="PROSITE" id="PS50304"/>
    </source>
</evidence>
<reference evidence="26" key="3">
    <citation type="submission" date="2025-09" db="UniProtKB">
        <authorList>
            <consortium name="Ensembl"/>
        </authorList>
    </citation>
    <scope>IDENTIFICATION</scope>
</reference>
<organism evidence="26 27">
    <name type="scientific">Erpetoichthys calabaricus</name>
    <name type="common">Rope fish</name>
    <name type="synonym">Calamoichthys calabaricus</name>
    <dbReference type="NCBI Taxonomy" id="27687"/>
    <lineage>
        <taxon>Eukaryota</taxon>
        <taxon>Metazoa</taxon>
        <taxon>Chordata</taxon>
        <taxon>Craniata</taxon>
        <taxon>Vertebrata</taxon>
        <taxon>Euteleostomi</taxon>
        <taxon>Actinopterygii</taxon>
        <taxon>Polypteriformes</taxon>
        <taxon>Polypteridae</taxon>
        <taxon>Erpetoichthys</taxon>
    </lineage>
</organism>
<feature type="region of interest" description="Disordered" evidence="23">
    <location>
        <begin position="422"/>
        <end position="454"/>
    </location>
</feature>
<comment type="function">
    <text evidence="18">No glycosyltransferase or deubiquitinase activity is detected for this potential multifunctional enzyme.</text>
</comment>
<dbReference type="GO" id="GO:0006508">
    <property type="term" value="P:proteolysis"/>
    <property type="evidence" value="ECO:0007669"/>
    <property type="project" value="UniProtKB-KW"/>
</dbReference>
<dbReference type="PANTHER" id="PTHR12419">
    <property type="entry name" value="OTU DOMAIN CONTAINING PROTEIN"/>
    <property type="match status" value="1"/>
</dbReference>
<keyword evidence="8" id="KW-0645">Protease</keyword>
<evidence type="ECO:0000256" key="12">
    <source>
        <dbReference type="ARBA" id="ARBA00022801"/>
    </source>
</evidence>
<evidence type="ECO:0000256" key="3">
    <source>
        <dbReference type="ARBA" id="ARBA00004922"/>
    </source>
</evidence>
<dbReference type="GO" id="GO:0004843">
    <property type="term" value="F:cysteine-type deubiquitinase activity"/>
    <property type="evidence" value="ECO:0007669"/>
    <property type="project" value="UniProtKB-EC"/>
</dbReference>
<protein>
    <recommendedName>
        <fullName evidence="7">UDP-N-acetylglucosamine transferase subunit ALG13</fullName>
        <ecNumber evidence="5">2.4.1.141</ecNumber>
        <ecNumber evidence="6">3.4.19.12</ecNumber>
    </recommendedName>
    <alternativeName>
        <fullName evidence="22">Asparagine-linked glycosylation 13 homolog</fullName>
    </alternativeName>
    <alternativeName>
        <fullName evidence="21">UDP-N-acetylglucosamine transferase subunit alg13</fullName>
    </alternativeName>
</protein>
<comment type="pathway">
    <text evidence="3">Protein modification; protein glycosylation.</text>
</comment>
<dbReference type="InterPro" id="IPR003323">
    <property type="entry name" value="OTU_dom"/>
</dbReference>
<feature type="domain" description="OTU" evidence="25">
    <location>
        <begin position="28"/>
        <end position="149"/>
    </location>
</feature>
<dbReference type="SUPFAM" id="SSF54001">
    <property type="entry name" value="Cysteine proteinases"/>
    <property type="match status" value="1"/>
</dbReference>
<sequence length="890" mass="100608">MQKSWKKYFLQKPPSEVTMDEYLASLGLYRKITARDASCLFRAVSEQLYYSQNYYERIRKACVMFMRANRCNFEPFVEGSFEKYLERLQDPTETAGQVEIKALSLLYKRCFVIYRHPGKPPTEISEKDFKEKILLCCSNNGHYDCVYPKQYPIDAAVCQALLYEILYKDVFGIEEEEIIYALEAFHTGGRRYRNSMSVGSEDASFDTCEEKNQKSFTENCKEDNEKCHFEVSEELSKVEDLKITDGPSKIYFPYKVLKSLDPDIYRNIEFDVWHDSRKELQKTDYMVFAGRQYCLGDKCQVRLEPGGKYYNAFIQEVGPHTSAVTVFIEELGEKHLVPLTNLKPVTQVNPVPAWSSAPRKSGSYTRMAEGYVAEIDVDHEIRGRKRFYKKARGKEMFMAVAYTRGQSGLPPRLQHSIPSARFSQIHSPSGNSTLAEQYRSHPSSHRSGRGYGPSRHHLIGPDVAYYNSGKRCYQSFDNFSYRTRSYSRSRRQMHCVNKECQFTFVPENGEESQGMEGTITFYEIEEGDETAFPPLPGQAVSSPVVPAPAAYWVRRGHSPLHPSKQTVTSSEEDIDDRSNNGEFSEDYIYGDAGYQSPTVFAAAESTSSLSLQETTPPTETPPDGVAAAFSYSQQVMVSSTVISSASCAHTAPITVFSSCSGGAQNSVSSLPPQSVAQPTPVPSPPLERQVVLTSPSMLYPPAALYFVNEMGEPVNTPPPPPYSCDPNGNDLPRDGKILQYYFNLGVQWHHQSYWNSIMQMQQIYQQPPVDHYQTYNAIPTIPDQPLQQQYSDSGRMNNDRVTTEALQNGTITSAESTAAPQGTIYYPVVTEQFNQQLLPTYEPCFSMVPAYHYVSPWPPINQPRIHGTICPSTGHQVSYITSPTPVHYVP</sequence>
<evidence type="ECO:0000256" key="16">
    <source>
        <dbReference type="ARBA" id="ARBA00023268"/>
    </source>
</evidence>
<evidence type="ECO:0000259" key="25">
    <source>
        <dbReference type="PROSITE" id="PS50802"/>
    </source>
</evidence>
<evidence type="ECO:0000256" key="14">
    <source>
        <dbReference type="ARBA" id="ARBA00022824"/>
    </source>
</evidence>
<keyword evidence="13" id="KW-0788">Thiol protease</keyword>
<evidence type="ECO:0000256" key="23">
    <source>
        <dbReference type="SAM" id="MobiDB-lite"/>
    </source>
</evidence>
<dbReference type="InterPro" id="IPR050704">
    <property type="entry name" value="Peptidase_C85-like"/>
</dbReference>
<reference evidence="26" key="2">
    <citation type="submission" date="2025-08" db="UniProtKB">
        <authorList>
            <consortium name="Ensembl"/>
        </authorList>
    </citation>
    <scope>IDENTIFICATION</scope>
</reference>
<comment type="catalytic activity">
    <reaction evidence="17">
        <text>an N-acetyl-alpha-D-glucosaminyl-diphospho-di-trans,poly-cis-dolichol + UDP-N-acetyl-alpha-D-glucosamine = an N,N'-diacetylchitobiosyl-diphospho-di-trans,poly-cis-dolichol + UDP + H(+)</text>
        <dbReference type="Rhea" id="RHEA:23380"/>
        <dbReference type="Rhea" id="RHEA-COMP:19507"/>
        <dbReference type="Rhea" id="RHEA-COMP:19510"/>
        <dbReference type="ChEBI" id="CHEBI:15378"/>
        <dbReference type="ChEBI" id="CHEBI:57269"/>
        <dbReference type="ChEBI" id="CHEBI:57705"/>
        <dbReference type="ChEBI" id="CHEBI:58223"/>
        <dbReference type="ChEBI" id="CHEBI:58427"/>
        <dbReference type="EC" id="2.4.1.141"/>
    </reaction>
    <physiologicalReaction direction="left-to-right" evidence="17">
        <dbReference type="Rhea" id="RHEA:23381"/>
    </physiologicalReaction>
</comment>
<keyword evidence="27" id="KW-1185">Reference proteome</keyword>
<reference evidence="26" key="1">
    <citation type="submission" date="2021-06" db="EMBL/GenBank/DDBJ databases">
        <authorList>
            <consortium name="Wellcome Sanger Institute Data Sharing"/>
        </authorList>
    </citation>
    <scope>NUCLEOTIDE SEQUENCE [LARGE SCALE GENOMIC DNA]</scope>
</reference>
<dbReference type="PROSITE" id="PS50802">
    <property type="entry name" value="OTU"/>
    <property type="match status" value="1"/>
</dbReference>
<dbReference type="Gene3D" id="3.90.70.80">
    <property type="match status" value="1"/>
</dbReference>
<keyword evidence="9" id="KW-0328">Glycosyltransferase</keyword>
<comment type="subunit">
    <text evidence="19">Not able to interact with ALG14 to form an active UDP-N-acetylglucosamine transferase complex.</text>
</comment>
<evidence type="ECO:0000256" key="9">
    <source>
        <dbReference type="ARBA" id="ARBA00022676"/>
    </source>
</evidence>